<dbReference type="Gene3D" id="1.10.1740.10">
    <property type="match status" value="1"/>
</dbReference>
<keyword evidence="4 6" id="KW-0238">DNA-binding</keyword>
<dbReference type="SUPFAM" id="SSF88946">
    <property type="entry name" value="Sigma2 domain of RNA polymerase sigma factors"/>
    <property type="match status" value="1"/>
</dbReference>
<dbReference type="Gene3D" id="1.10.10.10">
    <property type="entry name" value="Winged helix-like DNA-binding domain superfamily/Winged helix DNA-binding domain"/>
    <property type="match status" value="1"/>
</dbReference>
<gene>
    <name evidence="8" type="ORF">J2Z44_004008</name>
</gene>
<dbReference type="InterPro" id="IPR013249">
    <property type="entry name" value="RNA_pol_sigma70_r4_t2"/>
</dbReference>
<dbReference type="EMBL" id="JAGGLL010000052">
    <property type="protein sequence ID" value="MBP2024153.1"/>
    <property type="molecule type" value="Genomic_DNA"/>
</dbReference>
<dbReference type="PANTHER" id="PTHR43133">
    <property type="entry name" value="RNA POLYMERASE ECF-TYPE SIGMA FACTO"/>
    <property type="match status" value="1"/>
</dbReference>
<dbReference type="PANTHER" id="PTHR43133:SF8">
    <property type="entry name" value="RNA POLYMERASE SIGMA FACTOR HI_1459-RELATED"/>
    <property type="match status" value="1"/>
</dbReference>
<dbReference type="InterPro" id="IPR000838">
    <property type="entry name" value="RNA_pol_sigma70_ECF_CS"/>
</dbReference>
<dbReference type="RefSeq" id="WP_021281552.1">
    <property type="nucleotide sequence ID" value="NZ_JAGGLL010000052.1"/>
</dbReference>
<comment type="caution">
    <text evidence="8">The sequence shown here is derived from an EMBL/GenBank/DDBJ whole genome shotgun (WGS) entry which is preliminary data.</text>
</comment>
<dbReference type="InterPro" id="IPR000792">
    <property type="entry name" value="Tscrpt_reg_LuxR_C"/>
</dbReference>
<evidence type="ECO:0000313" key="8">
    <source>
        <dbReference type="EMBL" id="MBP2024153.1"/>
    </source>
</evidence>
<keyword evidence="2 6" id="KW-0805">Transcription regulation</keyword>
<sequence length="189" mass="22245">MVTDEVLVTKVLSGERDAFDILIRKYQGIIYNYIYKMTLSREDSEDIIQEVFIKAYENLYKLENKERFYSWLFKIAINTMNTFLKGKKHHTLVEEDVILNIQVNAKDTPEEILQAKEDNRELLKKLSVLSEEQKNAMVLKYVQGFSYKEVGDILGIKEETIKTKIFRAKKRLYDFNKTKRDEGGALNEV</sequence>
<evidence type="ECO:0000259" key="7">
    <source>
        <dbReference type="PROSITE" id="PS00622"/>
    </source>
</evidence>
<dbReference type="CDD" id="cd06171">
    <property type="entry name" value="Sigma70_r4"/>
    <property type="match status" value="1"/>
</dbReference>
<dbReference type="PROSITE" id="PS00622">
    <property type="entry name" value="HTH_LUXR_1"/>
    <property type="match status" value="1"/>
</dbReference>
<protein>
    <recommendedName>
        <fullName evidence="6">RNA polymerase sigma factor</fullName>
    </recommendedName>
</protein>
<evidence type="ECO:0000256" key="3">
    <source>
        <dbReference type="ARBA" id="ARBA00023082"/>
    </source>
</evidence>
<dbReference type="InterPro" id="IPR013324">
    <property type="entry name" value="RNA_pol_sigma_r3/r4-like"/>
</dbReference>
<feature type="domain" description="HTH luxR-type" evidence="7">
    <location>
        <begin position="144"/>
        <end position="171"/>
    </location>
</feature>
<organism evidence="8 9">
    <name type="scientific">Clostridium punense</name>
    <dbReference type="NCBI Taxonomy" id="1054297"/>
    <lineage>
        <taxon>Bacteria</taxon>
        <taxon>Bacillati</taxon>
        <taxon>Bacillota</taxon>
        <taxon>Clostridia</taxon>
        <taxon>Eubacteriales</taxon>
        <taxon>Clostridiaceae</taxon>
        <taxon>Clostridium</taxon>
    </lineage>
</organism>
<dbReference type="PROSITE" id="PS01063">
    <property type="entry name" value="SIGMA70_ECF"/>
    <property type="match status" value="1"/>
</dbReference>
<evidence type="ECO:0000256" key="4">
    <source>
        <dbReference type="ARBA" id="ARBA00023125"/>
    </source>
</evidence>
<dbReference type="InterPro" id="IPR036388">
    <property type="entry name" value="WH-like_DNA-bd_sf"/>
</dbReference>
<evidence type="ECO:0000256" key="1">
    <source>
        <dbReference type="ARBA" id="ARBA00010641"/>
    </source>
</evidence>
<proteinExistence type="inferred from homology"/>
<dbReference type="InterPro" id="IPR014284">
    <property type="entry name" value="RNA_pol_sigma-70_dom"/>
</dbReference>
<dbReference type="InterPro" id="IPR007627">
    <property type="entry name" value="RNA_pol_sigma70_r2"/>
</dbReference>
<comment type="similarity">
    <text evidence="1 6">Belongs to the sigma-70 factor family. ECF subfamily.</text>
</comment>
<dbReference type="Pfam" id="PF04542">
    <property type="entry name" value="Sigma70_r2"/>
    <property type="match status" value="1"/>
</dbReference>
<accession>A0ABS4K8P3</accession>
<dbReference type="SUPFAM" id="SSF88659">
    <property type="entry name" value="Sigma3 and sigma4 domains of RNA polymerase sigma factors"/>
    <property type="match status" value="1"/>
</dbReference>
<dbReference type="InterPro" id="IPR039425">
    <property type="entry name" value="RNA_pol_sigma-70-like"/>
</dbReference>
<name>A0ABS4K8P3_9CLOT</name>
<keyword evidence="9" id="KW-1185">Reference proteome</keyword>
<dbReference type="Pfam" id="PF08281">
    <property type="entry name" value="Sigma70_r4_2"/>
    <property type="match status" value="1"/>
</dbReference>
<dbReference type="NCBIfam" id="TIGR02937">
    <property type="entry name" value="sigma70-ECF"/>
    <property type="match status" value="1"/>
</dbReference>
<evidence type="ECO:0000256" key="5">
    <source>
        <dbReference type="ARBA" id="ARBA00023163"/>
    </source>
</evidence>
<keyword evidence="3 6" id="KW-0731">Sigma factor</keyword>
<reference evidence="8 9" key="1">
    <citation type="submission" date="2021-03" db="EMBL/GenBank/DDBJ databases">
        <title>Genomic Encyclopedia of Type Strains, Phase IV (KMG-IV): sequencing the most valuable type-strain genomes for metagenomic binning, comparative biology and taxonomic classification.</title>
        <authorList>
            <person name="Goeker M."/>
        </authorList>
    </citation>
    <scope>NUCLEOTIDE SEQUENCE [LARGE SCALE GENOMIC DNA]</scope>
    <source>
        <strain evidence="8 9">DSM 28650</strain>
    </source>
</reference>
<dbReference type="Proteomes" id="UP001519308">
    <property type="component" value="Unassembled WGS sequence"/>
</dbReference>
<dbReference type="InterPro" id="IPR013325">
    <property type="entry name" value="RNA_pol_sigma_r2"/>
</dbReference>
<keyword evidence="5 6" id="KW-0804">Transcription</keyword>
<evidence type="ECO:0000256" key="2">
    <source>
        <dbReference type="ARBA" id="ARBA00023015"/>
    </source>
</evidence>
<evidence type="ECO:0000313" key="9">
    <source>
        <dbReference type="Proteomes" id="UP001519308"/>
    </source>
</evidence>
<evidence type="ECO:0000256" key="6">
    <source>
        <dbReference type="RuleBase" id="RU000716"/>
    </source>
</evidence>